<dbReference type="PIRSF" id="PIRSF012318">
    <property type="entry name" value="UCP012318"/>
    <property type="match status" value="1"/>
</dbReference>
<dbReference type="Pfam" id="PF04305">
    <property type="entry name" value="DUF455"/>
    <property type="match status" value="1"/>
</dbReference>
<dbReference type="InterPro" id="IPR007402">
    <property type="entry name" value="DUF455"/>
</dbReference>
<comment type="caution">
    <text evidence="1">The sequence shown here is derived from an EMBL/GenBank/DDBJ whole genome shotgun (WGS) entry which is preliminary data.</text>
</comment>
<dbReference type="InterPro" id="IPR009078">
    <property type="entry name" value="Ferritin-like_SF"/>
</dbReference>
<gene>
    <name evidence="1" type="ORF">PRZ01_07730</name>
</gene>
<reference evidence="1 2" key="1">
    <citation type="submission" date="2022-10" db="EMBL/GenBank/DDBJ databases">
        <title>paucibacter sp. hw8 Genome sequencing.</title>
        <authorList>
            <person name="Park S."/>
        </authorList>
    </citation>
    <scope>NUCLEOTIDE SEQUENCE [LARGE SCALE GENOMIC DNA]</scope>
    <source>
        <strain evidence="2">hw8</strain>
    </source>
</reference>
<dbReference type="CDD" id="cd00657">
    <property type="entry name" value="Ferritin_like"/>
    <property type="match status" value="1"/>
</dbReference>
<dbReference type="PANTHER" id="PTHR42782">
    <property type="entry name" value="SI:CH73-314G15.3"/>
    <property type="match status" value="1"/>
</dbReference>
<dbReference type="Proteomes" id="UP001219862">
    <property type="component" value="Unassembled WGS sequence"/>
</dbReference>
<accession>A0ABT5KT92</accession>
<evidence type="ECO:0000313" key="2">
    <source>
        <dbReference type="Proteomes" id="UP001219862"/>
    </source>
</evidence>
<sequence length="263" mass="29376">MEIRRHALQVLRITEPAAKATAATQLYQEALASQGPLDPSAVLERPQGLPGRPERPRLLSALQVPHRSPFTVEGRAALIHAIAHIEFNAINLGLDAVWRFPGMPEQFYWDWLKVAAEESHHFTLLHAHLQTLGHVYGDFDAHDGLWTMAERTAGDVLARMALVPRTLEARGLDATPPLQAKLGKAGDTRAVEILDVILRDEIGHVHIGNHWYRHLCHERGLDPIALYPDLVARYEAPKLRPPFNLPAREAAGFSEEELAYLRG</sequence>
<dbReference type="InterPro" id="IPR011197">
    <property type="entry name" value="UCP012318"/>
</dbReference>
<protein>
    <submittedName>
        <fullName evidence="1">Ferritin-like domain-containing protein</fullName>
    </submittedName>
</protein>
<evidence type="ECO:0000313" key="1">
    <source>
        <dbReference type="EMBL" id="MDC8785076.1"/>
    </source>
</evidence>
<proteinExistence type="predicted"/>
<dbReference type="PANTHER" id="PTHR42782:SF4">
    <property type="entry name" value="DUF455 DOMAIN-CONTAINING PROTEIN"/>
    <property type="match status" value="1"/>
</dbReference>
<dbReference type="SUPFAM" id="SSF47240">
    <property type="entry name" value="Ferritin-like"/>
    <property type="match status" value="1"/>
</dbReference>
<organism evidence="1 2">
    <name type="scientific">Roseateles koreensis</name>
    <dbReference type="NCBI Taxonomy" id="2987526"/>
    <lineage>
        <taxon>Bacteria</taxon>
        <taxon>Pseudomonadati</taxon>
        <taxon>Pseudomonadota</taxon>
        <taxon>Betaproteobacteria</taxon>
        <taxon>Burkholderiales</taxon>
        <taxon>Sphaerotilaceae</taxon>
        <taxon>Roseateles</taxon>
    </lineage>
</organism>
<dbReference type="RefSeq" id="WP_273596198.1">
    <property type="nucleotide sequence ID" value="NZ_JAQQXS010000006.1"/>
</dbReference>
<keyword evidence="2" id="KW-1185">Reference proteome</keyword>
<name>A0ABT5KT92_9BURK</name>
<dbReference type="EMBL" id="JAQQXS010000006">
    <property type="protein sequence ID" value="MDC8785076.1"/>
    <property type="molecule type" value="Genomic_DNA"/>
</dbReference>